<proteinExistence type="predicted"/>
<dbReference type="Proteomes" id="UP000544872">
    <property type="component" value="Unassembled WGS sequence"/>
</dbReference>
<dbReference type="PROSITE" id="PS00519">
    <property type="entry name" value="HTH_ASNC_1"/>
    <property type="match status" value="1"/>
</dbReference>
<dbReference type="InterPro" id="IPR019885">
    <property type="entry name" value="Tscrpt_reg_HTH_AsnC-type_CS"/>
</dbReference>
<accession>A0A7X0DNU0</accession>
<dbReference type="InterPro" id="IPR000485">
    <property type="entry name" value="AsnC-type_HTH_dom"/>
</dbReference>
<name>A0A7X0DNU0_NOVIT</name>
<dbReference type="InterPro" id="IPR036388">
    <property type="entry name" value="WH-like_DNA-bd_sf"/>
</dbReference>
<dbReference type="PANTHER" id="PTHR30154">
    <property type="entry name" value="LEUCINE-RESPONSIVE REGULATORY PROTEIN"/>
    <property type="match status" value="1"/>
</dbReference>
<evidence type="ECO:0000256" key="2">
    <source>
        <dbReference type="ARBA" id="ARBA00023125"/>
    </source>
</evidence>
<dbReference type="GO" id="GO:0043200">
    <property type="term" value="P:response to amino acid"/>
    <property type="evidence" value="ECO:0007669"/>
    <property type="project" value="TreeGrafter"/>
</dbReference>
<evidence type="ECO:0000259" key="5">
    <source>
        <dbReference type="PROSITE" id="PS50956"/>
    </source>
</evidence>
<feature type="domain" description="HTH asnC-type" evidence="5">
    <location>
        <begin position="5"/>
        <end position="66"/>
    </location>
</feature>
<dbReference type="GO" id="GO:0043565">
    <property type="term" value="F:sequence-specific DNA binding"/>
    <property type="evidence" value="ECO:0007669"/>
    <property type="project" value="InterPro"/>
</dbReference>
<keyword evidence="1" id="KW-0805">Transcription regulation</keyword>
<dbReference type="Gene3D" id="1.10.10.10">
    <property type="entry name" value="Winged helix-like DNA-binding domain superfamily/Winged helix DNA-binding domain"/>
    <property type="match status" value="1"/>
</dbReference>
<keyword evidence="3" id="KW-0010">Activator</keyword>
<dbReference type="CDD" id="cd00090">
    <property type="entry name" value="HTH_ARSR"/>
    <property type="match status" value="1"/>
</dbReference>
<evidence type="ECO:0000256" key="4">
    <source>
        <dbReference type="ARBA" id="ARBA00023163"/>
    </source>
</evidence>
<organism evidence="6 7">
    <name type="scientific">Novispirillum itersonii</name>
    <name type="common">Aquaspirillum itersonii</name>
    <dbReference type="NCBI Taxonomy" id="189"/>
    <lineage>
        <taxon>Bacteria</taxon>
        <taxon>Pseudomonadati</taxon>
        <taxon>Pseudomonadota</taxon>
        <taxon>Alphaproteobacteria</taxon>
        <taxon>Rhodospirillales</taxon>
        <taxon>Novispirillaceae</taxon>
        <taxon>Novispirillum</taxon>
    </lineage>
</organism>
<dbReference type="InterPro" id="IPR019887">
    <property type="entry name" value="Tscrpt_reg_AsnC/Lrp_C"/>
</dbReference>
<protein>
    <submittedName>
        <fullName evidence="6">Lrp/AsnC family leucine-responsive transcriptional regulator</fullName>
    </submittedName>
</protein>
<dbReference type="InterPro" id="IPR019888">
    <property type="entry name" value="Tscrpt_reg_AsnC-like"/>
</dbReference>
<dbReference type="AlphaFoldDB" id="A0A7X0DNU0"/>
<dbReference type="InterPro" id="IPR036390">
    <property type="entry name" value="WH_DNA-bd_sf"/>
</dbReference>
<dbReference type="InterPro" id="IPR011991">
    <property type="entry name" value="ArsR-like_HTH"/>
</dbReference>
<evidence type="ECO:0000313" key="6">
    <source>
        <dbReference type="EMBL" id="MBB6212476.1"/>
    </source>
</evidence>
<dbReference type="InterPro" id="IPR011008">
    <property type="entry name" value="Dimeric_a/b-barrel"/>
</dbReference>
<dbReference type="PROSITE" id="PS50956">
    <property type="entry name" value="HTH_ASNC_2"/>
    <property type="match status" value="1"/>
</dbReference>
<dbReference type="SUPFAM" id="SSF54909">
    <property type="entry name" value="Dimeric alpha+beta barrel"/>
    <property type="match status" value="1"/>
</dbReference>
<keyword evidence="2" id="KW-0238">DNA-binding</keyword>
<comment type="caution">
    <text evidence="6">The sequence shown here is derived from an EMBL/GenBank/DDBJ whole genome shotgun (WGS) entry which is preliminary data.</text>
</comment>
<dbReference type="SMART" id="SM00344">
    <property type="entry name" value="HTH_ASNC"/>
    <property type="match status" value="1"/>
</dbReference>
<dbReference type="Pfam" id="PF13412">
    <property type="entry name" value="HTH_24"/>
    <property type="match status" value="1"/>
</dbReference>
<keyword evidence="7" id="KW-1185">Reference proteome</keyword>
<evidence type="ECO:0000313" key="7">
    <source>
        <dbReference type="Proteomes" id="UP000544872"/>
    </source>
</evidence>
<evidence type="ECO:0000256" key="3">
    <source>
        <dbReference type="ARBA" id="ARBA00023159"/>
    </source>
</evidence>
<dbReference type="PANTHER" id="PTHR30154:SF0">
    <property type="entry name" value="LEUCINE-RESPONSIVE REGULATORY PROTEIN"/>
    <property type="match status" value="1"/>
</dbReference>
<dbReference type="PRINTS" id="PR00033">
    <property type="entry name" value="HTHASNC"/>
</dbReference>
<dbReference type="Pfam" id="PF01037">
    <property type="entry name" value="AsnC_trans_reg"/>
    <property type="match status" value="1"/>
</dbReference>
<dbReference type="EMBL" id="JACIIX010000028">
    <property type="protein sequence ID" value="MBB6212476.1"/>
    <property type="molecule type" value="Genomic_DNA"/>
</dbReference>
<dbReference type="SUPFAM" id="SSF46785">
    <property type="entry name" value="Winged helix' DNA-binding domain"/>
    <property type="match status" value="1"/>
</dbReference>
<dbReference type="RefSeq" id="WP_184266589.1">
    <property type="nucleotide sequence ID" value="NZ_JACIIX010000028.1"/>
</dbReference>
<reference evidence="6 7" key="1">
    <citation type="submission" date="2020-08" db="EMBL/GenBank/DDBJ databases">
        <title>Genomic Encyclopedia of Type Strains, Phase IV (KMG-IV): sequencing the most valuable type-strain genomes for metagenomic binning, comparative biology and taxonomic classification.</title>
        <authorList>
            <person name="Goeker M."/>
        </authorList>
    </citation>
    <scope>NUCLEOTIDE SEQUENCE [LARGE SCALE GENOMIC DNA]</scope>
    <source>
        <strain evidence="6 7">DSM 11590</strain>
    </source>
</reference>
<dbReference type="GO" id="GO:0006355">
    <property type="term" value="P:regulation of DNA-templated transcription"/>
    <property type="evidence" value="ECO:0007669"/>
    <property type="project" value="UniProtKB-ARBA"/>
</dbReference>
<gene>
    <name evidence="6" type="ORF">FHS48_003932</name>
</gene>
<keyword evidence="4" id="KW-0804">Transcription</keyword>
<dbReference type="GO" id="GO:0005829">
    <property type="term" value="C:cytosol"/>
    <property type="evidence" value="ECO:0007669"/>
    <property type="project" value="TreeGrafter"/>
</dbReference>
<dbReference type="Gene3D" id="3.30.70.920">
    <property type="match status" value="1"/>
</dbReference>
<evidence type="ECO:0000256" key="1">
    <source>
        <dbReference type="ARBA" id="ARBA00023015"/>
    </source>
</evidence>
<sequence length="161" mass="18451">MSKTIDQIDMKILAELQKDGRISNAELSRRVNLSATPCLERVRRLERDGYILSYEARLDPHKLGCPVVCFIEVALDRTTPDVFDHFREAVISRPEIQECHMVAGGFDYMLKVRLPDMSQYRGFLGEIIMTLPGVKETHTYVVMEEVLSRSSIPLPLNDRAR</sequence>